<dbReference type="Proteomes" id="UP000799779">
    <property type="component" value="Unassembled WGS sequence"/>
</dbReference>
<proteinExistence type="predicted"/>
<dbReference type="AlphaFoldDB" id="A0A6A5WUW7"/>
<evidence type="ECO:0000313" key="3">
    <source>
        <dbReference type="Proteomes" id="UP000799779"/>
    </source>
</evidence>
<gene>
    <name evidence="2" type="ORF">P154DRAFT_571957</name>
</gene>
<organism evidence="2 3">
    <name type="scientific">Amniculicola lignicola CBS 123094</name>
    <dbReference type="NCBI Taxonomy" id="1392246"/>
    <lineage>
        <taxon>Eukaryota</taxon>
        <taxon>Fungi</taxon>
        <taxon>Dikarya</taxon>
        <taxon>Ascomycota</taxon>
        <taxon>Pezizomycotina</taxon>
        <taxon>Dothideomycetes</taxon>
        <taxon>Pleosporomycetidae</taxon>
        <taxon>Pleosporales</taxon>
        <taxon>Amniculicolaceae</taxon>
        <taxon>Amniculicola</taxon>
    </lineage>
</organism>
<keyword evidence="1" id="KW-1133">Transmembrane helix</keyword>
<dbReference type="EMBL" id="ML977566">
    <property type="protein sequence ID" value="KAF2004754.1"/>
    <property type="molecule type" value="Genomic_DNA"/>
</dbReference>
<evidence type="ECO:0000313" key="2">
    <source>
        <dbReference type="EMBL" id="KAF2004754.1"/>
    </source>
</evidence>
<reference evidence="2" key="1">
    <citation type="journal article" date="2020" name="Stud. Mycol.">
        <title>101 Dothideomycetes genomes: a test case for predicting lifestyles and emergence of pathogens.</title>
        <authorList>
            <person name="Haridas S."/>
            <person name="Albert R."/>
            <person name="Binder M."/>
            <person name="Bloem J."/>
            <person name="Labutti K."/>
            <person name="Salamov A."/>
            <person name="Andreopoulos B."/>
            <person name="Baker S."/>
            <person name="Barry K."/>
            <person name="Bills G."/>
            <person name="Bluhm B."/>
            <person name="Cannon C."/>
            <person name="Castanera R."/>
            <person name="Culley D."/>
            <person name="Daum C."/>
            <person name="Ezra D."/>
            <person name="Gonzalez J."/>
            <person name="Henrissat B."/>
            <person name="Kuo A."/>
            <person name="Liang C."/>
            <person name="Lipzen A."/>
            <person name="Lutzoni F."/>
            <person name="Magnuson J."/>
            <person name="Mondo S."/>
            <person name="Nolan M."/>
            <person name="Ohm R."/>
            <person name="Pangilinan J."/>
            <person name="Park H.-J."/>
            <person name="Ramirez L."/>
            <person name="Alfaro M."/>
            <person name="Sun H."/>
            <person name="Tritt A."/>
            <person name="Yoshinaga Y."/>
            <person name="Zwiers L.-H."/>
            <person name="Turgeon B."/>
            <person name="Goodwin S."/>
            <person name="Spatafora J."/>
            <person name="Crous P."/>
            <person name="Grigoriev I."/>
        </authorList>
    </citation>
    <scope>NUCLEOTIDE SEQUENCE</scope>
    <source>
        <strain evidence="2">CBS 123094</strain>
    </source>
</reference>
<feature type="transmembrane region" description="Helical" evidence="1">
    <location>
        <begin position="20"/>
        <end position="48"/>
    </location>
</feature>
<keyword evidence="1" id="KW-0472">Membrane</keyword>
<keyword evidence="3" id="KW-1185">Reference proteome</keyword>
<name>A0A6A5WUW7_9PLEO</name>
<sequence length="114" mass="12944">MSSTHIVPRAPRNAGDIKVFHIPVPIFVTICIFSFLIITLPPFAFWHYCIKPRQKKRRGAQELEKGYLEAARQVEGFVVRDGRKKGGNKKGNIDYIEDDYFLCPGGDLAQSLHV</sequence>
<keyword evidence="1" id="KW-0812">Transmembrane</keyword>
<accession>A0A6A5WUW7</accession>
<protein>
    <submittedName>
        <fullName evidence="2">Uncharacterized protein</fullName>
    </submittedName>
</protein>
<evidence type="ECO:0000256" key="1">
    <source>
        <dbReference type="SAM" id="Phobius"/>
    </source>
</evidence>